<name>A0ABU2G326_9EURY</name>
<evidence type="ECO:0000313" key="1">
    <source>
        <dbReference type="EMBL" id="MDS0294578.1"/>
    </source>
</evidence>
<organism evidence="1 2">
    <name type="scientific">Halogeometricum luteum</name>
    <dbReference type="NCBI Taxonomy" id="2950537"/>
    <lineage>
        <taxon>Archaea</taxon>
        <taxon>Methanobacteriati</taxon>
        <taxon>Methanobacteriota</taxon>
        <taxon>Stenosarchaea group</taxon>
        <taxon>Halobacteria</taxon>
        <taxon>Halobacteriales</taxon>
        <taxon>Haloferacaceae</taxon>
        <taxon>Halogeometricum</taxon>
    </lineage>
</organism>
<sequence>MPPRTCPDCEFAMDEATHETTNDANGLRVDAGGRERLHGRDGNEVQAYVCPGCGLVRLYAE</sequence>
<reference evidence="1 2" key="1">
    <citation type="submission" date="2022-06" db="EMBL/GenBank/DDBJ databases">
        <title>Halogeometricum sp. a new haloarchaeum isolate from saline soil.</title>
        <authorList>
            <person name="Strakova D."/>
            <person name="Galisteo C."/>
            <person name="Sanchez-Porro C."/>
            <person name="Ventosa A."/>
        </authorList>
    </citation>
    <scope>NUCLEOTIDE SEQUENCE [LARGE SCALE GENOMIC DNA]</scope>
    <source>
        <strain evidence="2">S3BR25-2</strain>
    </source>
</reference>
<dbReference type="Proteomes" id="UP001254813">
    <property type="component" value="Unassembled WGS sequence"/>
</dbReference>
<evidence type="ECO:0000313" key="2">
    <source>
        <dbReference type="Proteomes" id="UP001254813"/>
    </source>
</evidence>
<accession>A0ABU2G326</accession>
<gene>
    <name evidence="1" type="ORF">NDI79_10380</name>
</gene>
<comment type="caution">
    <text evidence="1">The sequence shown here is derived from an EMBL/GenBank/DDBJ whole genome shotgun (WGS) entry which is preliminary data.</text>
</comment>
<evidence type="ECO:0008006" key="3">
    <source>
        <dbReference type="Google" id="ProtNLM"/>
    </source>
</evidence>
<dbReference type="EMBL" id="JAMQOQ010000002">
    <property type="protein sequence ID" value="MDS0294578.1"/>
    <property type="molecule type" value="Genomic_DNA"/>
</dbReference>
<protein>
    <recommendedName>
        <fullName evidence="3">Small CPxCG-related zinc finger protein</fullName>
    </recommendedName>
</protein>
<dbReference type="RefSeq" id="WP_310928402.1">
    <property type="nucleotide sequence ID" value="NZ_JAMQOQ010000002.1"/>
</dbReference>
<proteinExistence type="predicted"/>
<keyword evidence="2" id="KW-1185">Reference proteome</keyword>